<dbReference type="Pfam" id="PF04101">
    <property type="entry name" value="Glyco_tran_28_C"/>
    <property type="match status" value="1"/>
</dbReference>
<comment type="pathway">
    <text evidence="10">Cell wall biogenesis; peptidoglycan biosynthesis.</text>
</comment>
<evidence type="ECO:0000313" key="13">
    <source>
        <dbReference type="EMBL" id="GLH67112.1"/>
    </source>
</evidence>
<dbReference type="GO" id="GO:0016740">
    <property type="term" value="F:transferase activity"/>
    <property type="evidence" value="ECO:0007669"/>
    <property type="project" value="UniProtKB-KW"/>
</dbReference>
<comment type="similarity">
    <text evidence="10">Belongs to the glycosyltransferase 28 family. MurG subfamily.</text>
</comment>
<feature type="binding site" evidence="10">
    <location>
        <position position="199"/>
    </location>
    <ligand>
        <name>UDP-N-acetyl-alpha-D-glucosamine</name>
        <dbReference type="ChEBI" id="CHEBI:57705"/>
    </ligand>
</feature>
<evidence type="ECO:0000256" key="2">
    <source>
        <dbReference type="ARBA" id="ARBA00022618"/>
    </source>
</evidence>
<evidence type="ECO:0000259" key="12">
    <source>
        <dbReference type="Pfam" id="PF04101"/>
    </source>
</evidence>
<dbReference type="InterPro" id="IPR007235">
    <property type="entry name" value="Glyco_trans_28_C"/>
</dbReference>
<proteinExistence type="inferred from homology"/>
<keyword evidence="2 10" id="KW-0132">Cell division</keyword>
<evidence type="ECO:0000256" key="3">
    <source>
        <dbReference type="ARBA" id="ARBA00022676"/>
    </source>
</evidence>
<dbReference type="PANTHER" id="PTHR21015">
    <property type="entry name" value="UDP-N-ACETYLGLUCOSAMINE--N-ACETYLMURAMYL-(PENTAPEPTIDE) PYROPHOSPHORYL-UNDECAPRENOL N-ACETYLGLUCOSAMINE TRANSFERASE 1"/>
    <property type="match status" value="1"/>
</dbReference>
<comment type="caution">
    <text evidence="10">Lacks conserved residue(s) required for the propagation of feature annotation.</text>
</comment>
<dbReference type="Gene3D" id="3.40.50.2000">
    <property type="entry name" value="Glycogen Phosphorylase B"/>
    <property type="match status" value="2"/>
</dbReference>
<comment type="function">
    <text evidence="10">Cell wall formation. Catalyzes the transfer of a GlcNAc subunit on undecaprenyl-pyrophosphoryl-MurNAc-pentapeptide (lipid intermediate I) to form undecaprenyl-pyrophosphoryl-MurNAc-(pentapeptide)GlcNAc (lipid intermediate II).</text>
</comment>
<feature type="binding site" evidence="10">
    <location>
        <position position="252"/>
    </location>
    <ligand>
        <name>UDP-N-acetyl-alpha-D-glucosamine</name>
        <dbReference type="ChEBI" id="CHEBI:57705"/>
    </ligand>
</feature>
<evidence type="ECO:0000256" key="10">
    <source>
        <dbReference type="HAMAP-Rule" id="MF_00033"/>
    </source>
</evidence>
<dbReference type="EMBL" id="BSDC01000001">
    <property type="protein sequence ID" value="GLH67112.1"/>
    <property type="molecule type" value="Genomic_DNA"/>
</dbReference>
<keyword evidence="7 10" id="KW-0472">Membrane</keyword>
<feature type="binding site" evidence="10">
    <location>
        <position position="174"/>
    </location>
    <ligand>
        <name>UDP-N-acetyl-alpha-D-glucosamine</name>
        <dbReference type="ChEBI" id="CHEBI:57705"/>
    </ligand>
</feature>
<feature type="domain" description="Glycosyl transferase family 28 C-terminal" evidence="12">
    <location>
        <begin position="193"/>
        <end position="335"/>
    </location>
</feature>
<dbReference type="SUPFAM" id="SSF53756">
    <property type="entry name" value="UDP-Glycosyltransferase/glycogen phosphorylase"/>
    <property type="match status" value="1"/>
</dbReference>
<evidence type="ECO:0000256" key="8">
    <source>
        <dbReference type="ARBA" id="ARBA00023306"/>
    </source>
</evidence>
<feature type="binding site" evidence="10">
    <location>
        <begin position="19"/>
        <end position="21"/>
    </location>
    <ligand>
        <name>UDP-N-acetyl-alpha-D-glucosamine</name>
        <dbReference type="ChEBI" id="CHEBI:57705"/>
    </ligand>
</feature>
<evidence type="ECO:0000256" key="4">
    <source>
        <dbReference type="ARBA" id="ARBA00022679"/>
    </source>
</evidence>
<dbReference type="PANTHER" id="PTHR21015:SF22">
    <property type="entry name" value="GLYCOSYLTRANSFERASE"/>
    <property type="match status" value="1"/>
</dbReference>
<sequence length="376" mass="39976">MSDTTPTFAGALVLTGGGTGGHFFPAMALAEGAHRRWPDRAIAFVGARRGIEARELPASPWPHLLLDVEGFLGRSPLRAAKSAWKLWRATAHLKALWRRERPWAVIGTGGYGAAPALLAARALGIPFFLHESNAAPGALVKLVAPRARRVWCGLEAVCPLLPRADCRVVGTPVRDAFLRAFRPAASLVPPLRLLVLGGSGGARALNEALLEVAGPLLEAAPEWEILHQAGPAEFERLKDRPRHVRHALVPFITRMDEAMESTSLVLSRSGASTCAELKAAGRAAILVPLPTSANDHQRRNALALVGEGRATVVEQGGEFPARLQGALRTLMADGDARRALGGPPEPNRAVALCLDDLADYLGVRGSASQATTTEMK</sequence>
<comment type="subcellular location">
    <subcellularLocation>
        <location evidence="10">Cell membrane</location>
        <topology evidence="10">Peripheral membrane protein</topology>
        <orientation evidence="10">Cytoplasmic side</orientation>
    </subcellularLocation>
</comment>
<dbReference type="Proteomes" id="UP001165044">
    <property type="component" value="Unassembled WGS sequence"/>
</dbReference>
<organism evidence="13 14">
    <name type="scientific">Geothrix edaphica</name>
    <dbReference type="NCBI Taxonomy" id="2927976"/>
    <lineage>
        <taxon>Bacteria</taxon>
        <taxon>Pseudomonadati</taxon>
        <taxon>Acidobacteriota</taxon>
        <taxon>Holophagae</taxon>
        <taxon>Holophagales</taxon>
        <taxon>Holophagaceae</taxon>
        <taxon>Geothrix</taxon>
    </lineage>
</organism>
<keyword evidence="14" id="KW-1185">Reference proteome</keyword>
<name>A0ABQ5PXK7_9BACT</name>
<keyword evidence="3 10" id="KW-0328">Glycosyltransferase</keyword>
<dbReference type="RefSeq" id="WP_285607969.1">
    <property type="nucleotide sequence ID" value="NZ_BSDC01000001.1"/>
</dbReference>
<evidence type="ECO:0000313" key="14">
    <source>
        <dbReference type="Proteomes" id="UP001165044"/>
    </source>
</evidence>
<dbReference type="InterPro" id="IPR004276">
    <property type="entry name" value="GlycoTrans_28_N"/>
</dbReference>
<keyword evidence="1 10" id="KW-1003">Cell membrane</keyword>
<keyword evidence="5 10" id="KW-0133">Cell shape</keyword>
<gene>
    <name evidence="10 13" type="primary">murG</name>
    <name evidence="13" type="ORF">GETHED_14760</name>
</gene>
<feature type="binding site" evidence="10">
    <location>
        <position position="297"/>
    </location>
    <ligand>
        <name>UDP-N-acetyl-alpha-D-glucosamine</name>
        <dbReference type="ChEBI" id="CHEBI:57705"/>
    </ligand>
</feature>
<feature type="binding site" evidence="10">
    <location>
        <position position="133"/>
    </location>
    <ligand>
        <name>UDP-N-acetyl-alpha-D-glucosamine</name>
        <dbReference type="ChEBI" id="CHEBI:57705"/>
    </ligand>
</feature>
<comment type="catalytic activity">
    <reaction evidence="10">
        <text>di-trans,octa-cis-undecaprenyl diphospho-N-acetyl-alpha-D-muramoyl-L-alanyl-D-glutamyl-meso-2,6-diaminopimeloyl-D-alanyl-D-alanine + UDP-N-acetyl-alpha-D-glucosamine = di-trans,octa-cis-undecaprenyl diphospho-[N-acetyl-alpha-D-glucosaminyl-(1-&gt;4)]-N-acetyl-alpha-D-muramoyl-L-alanyl-D-glutamyl-meso-2,6-diaminopimeloyl-D-alanyl-D-alanine + UDP + H(+)</text>
        <dbReference type="Rhea" id="RHEA:31227"/>
        <dbReference type="ChEBI" id="CHEBI:15378"/>
        <dbReference type="ChEBI" id="CHEBI:57705"/>
        <dbReference type="ChEBI" id="CHEBI:58223"/>
        <dbReference type="ChEBI" id="CHEBI:61387"/>
        <dbReference type="ChEBI" id="CHEBI:61388"/>
        <dbReference type="EC" id="2.4.1.227"/>
    </reaction>
</comment>
<dbReference type="InterPro" id="IPR006009">
    <property type="entry name" value="GlcNAc_MurG"/>
</dbReference>
<accession>A0ABQ5PXK7</accession>
<keyword evidence="4 10" id="KW-0808">Transferase</keyword>
<reference evidence="13" key="1">
    <citation type="journal article" date="2023" name="Antonie Van Leeuwenhoek">
        <title>Mesoterricola silvestris gen. nov., sp. nov., Mesoterricola sediminis sp. nov., Geothrix oryzae sp. nov., Geothrix edaphica sp. nov., Geothrix rubra sp. nov., and Geothrix limicola sp. nov., six novel members of Acidobacteriota isolated from soils.</title>
        <authorList>
            <person name="Itoh H."/>
            <person name="Sugisawa Y."/>
            <person name="Mise K."/>
            <person name="Xu Z."/>
            <person name="Kuniyasu M."/>
            <person name="Ushijima N."/>
            <person name="Kawano K."/>
            <person name="Kobayashi E."/>
            <person name="Shiratori Y."/>
            <person name="Masuda Y."/>
            <person name="Senoo K."/>
        </authorList>
    </citation>
    <scope>NUCLEOTIDE SEQUENCE</scope>
    <source>
        <strain evidence="13">Red802</strain>
    </source>
</reference>
<keyword evidence="8 10" id="KW-0131">Cell cycle</keyword>
<keyword evidence="6 10" id="KW-0573">Peptidoglycan synthesis</keyword>
<evidence type="ECO:0000256" key="7">
    <source>
        <dbReference type="ARBA" id="ARBA00023136"/>
    </source>
</evidence>
<dbReference type="HAMAP" id="MF_00033">
    <property type="entry name" value="MurG"/>
    <property type="match status" value="1"/>
</dbReference>
<dbReference type="EC" id="2.4.1.227" evidence="10"/>
<evidence type="ECO:0000259" key="11">
    <source>
        <dbReference type="Pfam" id="PF03033"/>
    </source>
</evidence>
<evidence type="ECO:0000256" key="6">
    <source>
        <dbReference type="ARBA" id="ARBA00022984"/>
    </source>
</evidence>
<evidence type="ECO:0000256" key="1">
    <source>
        <dbReference type="ARBA" id="ARBA00022475"/>
    </source>
</evidence>
<protein>
    <recommendedName>
        <fullName evidence="10">UDP-N-acetylglucosamine--N-acetylmuramyl-(pentapeptide) pyrophosphoryl-undecaprenol N-acetylglucosamine transferase</fullName>
        <ecNumber evidence="10">2.4.1.227</ecNumber>
    </recommendedName>
    <alternativeName>
        <fullName evidence="10">Undecaprenyl-PP-MurNAc-pentapeptide-UDPGlcNAc GlcNAc transferase</fullName>
    </alternativeName>
</protein>
<keyword evidence="9 10" id="KW-0961">Cell wall biogenesis/degradation</keyword>
<evidence type="ECO:0000256" key="5">
    <source>
        <dbReference type="ARBA" id="ARBA00022960"/>
    </source>
</evidence>
<evidence type="ECO:0000256" key="9">
    <source>
        <dbReference type="ARBA" id="ARBA00023316"/>
    </source>
</evidence>
<feature type="domain" description="Glycosyltransferase family 28 N-terminal" evidence="11">
    <location>
        <begin position="13"/>
        <end position="150"/>
    </location>
</feature>
<dbReference type="Pfam" id="PF03033">
    <property type="entry name" value="Glyco_transf_28"/>
    <property type="match status" value="1"/>
</dbReference>
<comment type="caution">
    <text evidence="13">The sequence shown here is derived from an EMBL/GenBank/DDBJ whole genome shotgun (WGS) entry which is preliminary data.</text>
</comment>
<dbReference type="CDD" id="cd03785">
    <property type="entry name" value="GT28_MurG"/>
    <property type="match status" value="1"/>
</dbReference>